<protein>
    <submittedName>
        <fullName evidence="1">Polysaccharide deacetylase</fullName>
    </submittedName>
</protein>
<evidence type="ECO:0000313" key="2">
    <source>
        <dbReference type="Proteomes" id="UP000594014"/>
    </source>
</evidence>
<organism evidence="1 2">
    <name type="scientific">Anoxybacterium hadale</name>
    <dbReference type="NCBI Taxonomy" id="3408580"/>
    <lineage>
        <taxon>Bacteria</taxon>
        <taxon>Bacillati</taxon>
        <taxon>Bacillota</taxon>
        <taxon>Clostridia</taxon>
        <taxon>Peptostreptococcales</taxon>
        <taxon>Anaerovoracaceae</taxon>
        <taxon>Anoxybacterium</taxon>
    </lineage>
</organism>
<keyword evidence="2" id="KW-1185">Reference proteome</keyword>
<accession>A0ACD1AH27</accession>
<dbReference type="Proteomes" id="UP000594014">
    <property type="component" value="Chromosome"/>
</dbReference>
<proteinExistence type="predicted"/>
<reference evidence="1" key="1">
    <citation type="submission" date="2019-08" db="EMBL/GenBank/DDBJ databases">
        <title>Genome sequence of Clostridiales bacterium MT110.</title>
        <authorList>
            <person name="Cao J."/>
        </authorList>
    </citation>
    <scope>NUCLEOTIDE SEQUENCE</scope>
    <source>
        <strain evidence="1">MT110</strain>
    </source>
</reference>
<sequence>MYFGSVRFFKHFIIAIIILLICGLTVSTICLAVMNGNYRDQIAEIQSGIVLAQANPKEEEEPQNSLSIEYQALYPDLYAKPEKATKSVAGTVYLTFDDGPSGRTLEILDILKKENIKATFFIIGKEGEKEPEIMRRIVAEGHTLGIHTYSHVYTSVYDSVESYLEDFNRTYELIYEATGLKTEIFRFPGGSINKYNALFYEEIIAEMTRRGFTYYDWNSSNGDAASNATAASVYNNTIRSSEKKDRIILLMHDSAAKYYTVAALPGIIEYYKSRGMQFEALTNDVSPIAFNYINYE</sequence>
<name>A0ACD1AH27_9FIRM</name>
<evidence type="ECO:0000313" key="1">
    <source>
        <dbReference type="EMBL" id="QOX65461.1"/>
    </source>
</evidence>
<gene>
    <name evidence="1" type="ORF">FRZ06_19915</name>
</gene>
<dbReference type="EMBL" id="CP042469">
    <property type="protein sequence ID" value="QOX65461.1"/>
    <property type="molecule type" value="Genomic_DNA"/>
</dbReference>